<accession>A0A6I4IK68</accession>
<keyword evidence="2" id="KW-1185">Reference proteome</keyword>
<gene>
    <name evidence="1" type="ORF">GOQ30_03255</name>
</gene>
<sequence>MKILTDYILSFKNLEIFDNYLIEKWSFELLHQDYKEESIYMLASFCQPIDYYDILPYLNKVFRDLRLVEYEEKLARNSFNIYHLNLINKGIDVKYNLSKIVAFNDYEFCDDLYLLHYAWNELFEIGSTGYYQNVSLDNIEQKIREQASRLMKRLT</sequence>
<reference evidence="2" key="1">
    <citation type="submission" date="2019-05" db="EMBL/GenBank/DDBJ databases">
        <title>Flavobacterium profundi sp. nov., isolated from a deep-sea seamount.</title>
        <authorList>
            <person name="Zhang D.-C."/>
        </authorList>
    </citation>
    <scope>NUCLEOTIDE SEQUENCE [LARGE SCALE GENOMIC DNA]</scope>
    <source>
        <strain evidence="2">TP390</strain>
    </source>
</reference>
<evidence type="ECO:0000313" key="1">
    <source>
        <dbReference type="EMBL" id="MVO08182.1"/>
    </source>
</evidence>
<dbReference type="AlphaFoldDB" id="A0A6I4IK68"/>
<evidence type="ECO:0000313" key="2">
    <source>
        <dbReference type="Proteomes" id="UP000431264"/>
    </source>
</evidence>
<dbReference type="Proteomes" id="UP000431264">
    <property type="component" value="Unassembled WGS sequence"/>
</dbReference>
<dbReference type="EMBL" id="WQLW01000002">
    <property type="protein sequence ID" value="MVO08182.1"/>
    <property type="molecule type" value="Genomic_DNA"/>
</dbReference>
<protein>
    <submittedName>
        <fullName evidence="1">Uncharacterized protein</fullName>
    </submittedName>
</protein>
<organism evidence="1 2">
    <name type="scientific">Flavobacterium profundi</name>
    <dbReference type="NCBI Taxonomy" id="1774945"/>
    <lineage>
        <taxon>Bacteria</taxon>
        <taxon>Pseudomonadati</taxon>
        <taxon>Bacteroidota</taxon>
        <taxon>Flavobacteriia</taxon>
        <taxon>Flavobacteriales</taxon>
        <taxon>Flavobacteriaceae</taxon>
        <taxon>Flavobacterium</taxon>
    </lineage>
</organism>
<proteinExistence type="predicted"/>
<name>A0A6I4IK68_9FLAO</name>
<comment type="caution">
    <text evidence="1">The sequence shown here is derived from an EMBL/GenBank/DDBJ whole genome shotgun (WGS) entry which is preliminary data.</text>
</comment>